<sequence>MLFRANPRNSVEQNSLLPPIGPRFLSSSSVSLASWSPFLFLSFSVSAPELPSPSPSSKDHCIFKLRNLSPINLVCSPSPSSSAFLHLMLSSSARKRRMSSIGTKGGHGKLKSSKSVFRSQKASLQFPVGRSPDFSKPESMLSELVRVRLSTSFPCSSISQPRY</sequence>
<evidence type="ECO:0000313" key="1">
    <source>
        <dbReference type="EMBL" id="VVV70655.1"/>
    </source>
</evidence>
<dbReference type="Gramene" id="NC11G0302410.1">
    <property type="protein sequence ID" value="NC11G0302410.1:cds"/>
    <property type="gene ID" value="NC11G0302410"/>
</dbReference>
<name>A0A5K0XYX2_9MAGN</name>
<proteinExistence type="predicted"/>
<gene>
    <name evidence="1" type="ORF">NYM_LOCUS7504</name>
</gene>
<dbReference type="EMBL" id="LR721776">
    <property type="protein sequence ID" value="VVV70655.1"/>
    <property type="molecule type" value="Genomic_DNA"/>
</dbReference>
<organism evidence="1">
    <name type="scientific">Nymphaea colorata</name>
    <name type="common">pocket water lily</name>
    <dbReference type="NCBI Taxonomy" id="210225"/>
    <lineage>
        <taxon>Eukaryota</taxon>
        <taxon>Viridiplantae</taxon>
        <taxon>Streptophyta</taxon>
        <taxon>Embryophyta</taxon>
        <taxon>Tracheophyta</taxon>
        <taxon>Spermatophyta</taxon>
        <taxon>Magnoliopsida</taxon>
        <taxon>Nymphaeales</taxon>
        <taxon>Nymphaeaceae</taxon>
        <taxon>Nymphaea</taxon>
    </lineage>
</organism>
<reference evidence="1" key="1">
    <citation type="submission" date="2019-09" db="EMBL/GenBank/DDBJ databases">
        <authorList>
            <person name="Zhang L."/>
        </authorList>
    </citation>
    <scope>NUCLEOTIDE SEQUENCE</scope>
</reference>
<accession>A0A5K0XYX2</accession>
<protein>
    <submittedName>
        <fullName evidence="1">Uncharacterized protein</fullName>
    </submittedName>
</protein>
<dbReference type="AlphaFoldDB" id="A0A5K0XYX2"/>